<dbReference type="InterPro" id="IPR003439">
    <property type="entry name" value="ABC_transporter-like_ATP-bd"/>
</dbReference>
<dbReference type="InterPro" id="IPR003593">
    <property type="entry name" value="AAA+_ATPase"/>
</dbReference>
<dbReference type="Gene3D" id="2.40.50.140">
    <property type="entry name" value="Nucleic acid-binding proteins"/>
    <property type="match status" value="1"/>
</dbReference>
<keyword evidence="7" id="KW-1278">Translocase</keyword>
<name>A0A395TZN1_VIBCL</name>
<evidence type="ECO:0000256" key="8">
    <source>
        <dbReference type="ARBA" id="ARBA00023136"/>
    </source>
</evidence>
<dbReference type="PANTHER" id="PTHR43875:SF12">
    <property type="entry name" value="SN-GLYCEROL-3-PHOSPHATE IMPORT ATP-BINDING PROTEIN UGPC"/>
    <property type="match status" value="1"/>
</dbReference>
<dbReference type="InterPro" id="IPR027417">
    <property type="entry name" value="P-loop_NTPase"/>
</dbReference>
<dbReference type="Pfam" id="PF17912">
    <property type="entry name" value="OB_MalK"/>
    <property type="match status" value="1"/>
</dbReference>
<dbReference type="GO" id="GO:0015794">
    <property type="term" value="P:glycerol-3-phosphate transmembrane transport"/>
    <property type="evidence" value="ECO:0007669"/>
    <property type="project" value="TreeGrafter"/>
</dbReference>
<dbReference type="AlphaFoldDB" id="A0A395TZN1"/>
<dbReference type="SMART" id="SM00382">
    <property type="entry name" value="AAA"/>
    <property type="match status" value="1"/>
</dbReference>
<dbReference type="GO" id="GO:0008643">
    <property type="term" value="P:carbohydrate transport"/>
    <property type="evidence" value="ECO:0007669"/>
    <property type="project" value="InterPro"/>
</dbReference>
<reference evidence="10 11" key="1">
    <citation type="journal article" date="2017" name="Emerg. Infect. Dis.">
        <title>Carbapenemase VCC-1-Producing Vibrio cholerae in Coastal Waters of Germany.</title>
        <authorList>
            <person name="Hammerl J.A."/>
            <person name="Jackel C."/>
            <person name="Bortolaia V."/>
            <person name="Schwartz K."/>
            <person name="Bier N."/>
            <person name="Hendriksen R.S."/>
            <person name="Guerra B."/>
            <person name="Strauch E."/>
        </authorList>
    </citation>
    <scope>NUCLEOTIDE SEQUENCE [LARGE SCALE GENOMIC DNA]</scope>
    <source>
        <strain evidence="10 11">VN-2825</strain>
    </source>
</reference>
<dbReference type="PROSITE" id="PS50893">
    <property type="entry name" value="ABC_TRANSPORTER_2"/>
    <property type="match status" value="1"/>
</dbReference>
<organism evidence="10 11">
    <name type="scientific">Vibrio cholerae</name>
    <dbReference type="NCBI Taxonomy" id="666"/>
    <lineage>
        <taxon>Bacteria</taxon>
        <taxon>Pseudomonadati</taxon>
        <taxon>Pseudomonadota</taxon>
        <taxon>Gammaproteobacteria</taxon>
        <taxon>Vibrionales</taxon>
        <taxon>Vibrionaceae</taxon>
        <taxon>Vibrio</taxon>
    </lineage>
</organism>
<dbReference type="SUPFAM" id="SSF52540">
    <property type="entry name" value="P-loop containing nucleoside triphosphate hydrolases"/>
    <property type="match status" value="1"/>
</dbReference>
<accession>A0A395TZN1</accession>
<dbReference type="FunFam" id="3.40.50.300:FF:000042">
    <property type="entry name" value="Maltose/maltodextrin ABC transporter, ATP-binding protein"/>
    <property type="match status" value="1"/>
</dbReference>
<dbReference type="InterPro" id="IPR008995">
    <property type="entry name" value="Mo/tungstate-bd_C_term_dom"/>
</dbReference>
<dbReference type="Gene3D" id="2.40.50.100">
    <property type="match status" value="1"/>
</dbReference>
<evidence type="ECO:0000256" key="1">
    <source>
        <dbReference type="ARBA" id="ARBA00022448"/>
    </source>
</evidence>
<keyword evidence="2" id="KW-1003">Cell membrane</keyword>
<dbReference type="InterPro" id="IPR047641">
    <property type="entry name" value="ABC_transpr_MalK/UgpC-like"/>
</dbReference>
<keyword evidence="6 10" id="KW-0067">ATP-binding</keyword>
<evidence type="ECO:0000256" key="3">
    <source>
        <dbReference type="ARBA" id="ARBA00022519"/>
    </source>
</evidence>
<dbReference type="EMBL" id="MCBA01000145">
    <property type="protein sequence ID" value="RGP86829.1"/>
    <property type="molecule type" value="Genomic_DNA"/>
</dbReference>
<keyword evidence="1" id="KW-0813">Transport</keyword>
<evidence type="ECO:0000256" key="7">
    <source>
        <dbReference type="ARBA" id="ARBA00022967"/>
    </source>
</evidence>
<keyword evidence="5" id="KW-0547">Nucleotide-binding</keyword>
<sequence>MKNNQNSNIHLLRNAKHAEPVMLDIKQLVKTYDNGHQAVKGVDLSIHQGEFIVLVGPSGCGKSSILRSIAGLESITSGEIHLAGRRVDNEKPANRDIAMVFQNYALYPHMSVYDNLAYGLKNRGVDKQTIAAKIAKVAKTLKIEEYLDRKPAKLSGGQRQRVAMGRAIVRDPQLFLFDEPLSNLDAALRAHMRLEIKKLQRELGVTSVYVTHDQVEAMTLADRIVVVKQGEIEQVGTAAEVYHQPASTFVASFIGSPAMNFLPASIKQGQLQIAGKSCSLPQLASADHHTITLGIRPEHASLQPLANAIELKLDIQVVEPLGPNQLVHGKILGLESEQDFIAVTAEIPLDVHQTLPIWVAFDQLHLFDQQGKRLITQPHACSLNSKIATR</sequence>
<dbReference type="CDD" id="cd03301">
    <property type="entry name" value="ABC_MalK_N"/>
    <property type="match status" value="1"/>
</dbReference>
<evidence type="ECO:0000313" key="10">
    <source>
        <dbReference type="EMBL" id="RGP86829.1"/>
    </source>
</evidence>
<dbReference type="NCBIfam" id="NF008653">
    <property type="entry name" value="PRK11650.1"/>
    <property type="match status" value="1"/>
</dbReference>
<dbReference type="InterPro" id="IPR015855">
    <property type="entry name" value="ABC_transpr_MalK-like"/>
</dbReference>
<keyword evidence="4" id="KW-0762">Sugar transport</keyword>
<keyword evidence="3" id="KW-0997">Cell inner membrane</keyword>
<dbReference type="InterPro" id="IPR040582">
    <property type="entry name" value="OB_MalK-like"/>
</dbReference>
<evidence type="ECO:0000256" key="5">
    <source>
        <dbReference type="ARBA" id="ARBA00022741"/>
    </source>
</evidence>
<dbReference type="PANTHER" id="PTHR43875">
    <property type="entry name" value="MALTODEXTRIN IMPORT ATP-BINDING PROTEIN MSMX"/>
    <property type="match status" value="1"/>
</dbReference>
<evidence type="ECO:0000256" key="2">
    <source>
        <dbReference type="ARBA" id="ARBA00022475"/>
    </source>
</evidence>
<feature type="domain" description="ABC transporter" evidence="9">
    <location>
        <begin position="23"/>
        <end position="254"/>
    </location>
</feature>
<evidence type="ECO:0000259" key="9">
    <source>
        <dbReference type="PROSITE" id="PS50893"/>
    </source>
</evidence>
<dbReference type="InterPro" id="IPR012340">
    <property type="entry name" value="NA-bd_OB-fold"/>
</dbReference>
<evidence type="ECO:0000256" key="4">
    <source>
        <dbReference type="ARBA" id="ARBA00022597"/>
    </source>
</evidence>
<evidence type="ECO:0000313" key="11">
    <source>
        <dbReference type="Proteomes" id="UP000266701"/>
    </source>
</evidence>
<proteinExistence type="predicted"/>
<dbReference type="GO" id="GO:0005524">
    <property type="term" value="F:ATP binding"/>
    <property type="evidence" value="ECO:0007669"/>
    <property type="project" value="UniProtKB-KW"/>
</dbReference>
<dbReference type="SUPFAM" id="SSF50331">
    <property type="entry name" value="MOP-like"/>
    <property type="match status" value="1"/>
</dbReference>
<dbReference type="PROSITE" id="PS00211">
    <property type="entry name" value="ABC_TRANSPORTER_1"/>
    <property type="match status" value="1"/>
</dbReference>
<dbReference type="GO" id="GO:0055052">
    <property type="term" value="C:ATP-binding cassette (ABC) transporter complex, substrate-binding subunit-containing"/>
    <property type="evidence" value="ECO:0007669"/>
    <property type="project" value="TreeGrafter"/>
</dbReference>
<dbReference type="RefSeq" id="WP_118089703.1">
    <property type="nucleotide sequence ID" value="NZ_JAYDBU010000013.1"/>
</dbReference>
<keyword evidence="8" id="KW-0472">Membrane</keyword>
<dbReference type="Proteomes" id="UP000266701">
    <property type="component" value="Unassembled WGS sequence"/>
</dbReference>
<dbReference type="Gene3D" id="3.40.50.300">
    <property type="entry name" value="P-loop containing nucleotide triphosphate hydrolases"/>
    <property type="match status" value="1"/>
</dbReference>
<comment type="caution">
    <text evidence="10">The sequence shown here is derived from an EMBL/GenBank/DDBJ whole genome shotgun (WGS) entry which is preliminary data.</text>
</comment>
<dbReference type="GO" id="GO:0001407">
    <property type="term" value="P:glycerophosphodiester transmembrane transport"/>
    <property type="evidence" value="ECO:0007669"/>
    <property type="project" value="TreeGrafter"/>
</dbReference>
<evidence type="ECO:0000256" key="6">
    <source>
        <dbReference type="ARBA" id="ARBA00022840"/>
    </source>
</evidence>
<dbReference type="InterPro" id="IPR017871">
    <property type="entry name" value="ABC_transporter-like_CS"/>
</dbReference>
<gene>
    <name evidence="10" type="ORF">BC353_13535</name>
</gene>
<dbReference type="Pfam" id="PF00005">
    <property type="entry name" value="ABC_tran"/>
    <property type="match status" value="1"/>
</dbReference>
<dbReference type="GO" id="GO:0016887">
    <property type="term" value="F:ATP hydrolysis activity"/>
    <property type="evidence" value="ECO:0007669"/>
    <property type="project" value="InterPro"/>
</dbReference>
<dbReference type="GO" id="GO:0140359">
    <property type="term" value="F:ABC-type transporter activity"/>
    <property type="evidence" value="ECO:0007669"/>
    <property type="project" value="InterPro"/>
</dbReference>
<protein>
    <submittedName>
        <fullName evidence="10">sn-glycerol-3-phosphate ABC transporter ATP-binding protein UgpC</fullName>
    </submittedName>
</protein>